<accession>A0A397S6L4</accession>
<evidence type="ECO:0000313" key="4">
    <source>
        <dbReference type="Proteomes" id="UP000265703"/>
    </source>
</evidence>
<keyword evidence="4" id="KW-1185">Reference proteome</keyword>
<feature type="region of interest" description="Disordered" evidence="2">
    <location>
        <begin position="203"/>
        <end position="223"/>
    </location>
</feature>
<feature type="compositionally biased region" description="Low complexity" evidence="2">
    <location>
        <begin position="211"/>
        <end position="223"/>
    </location>
</feature>
<dbReference type="EMBL" id="QKYT01001210">
    <property type="protein sequence ID" value="RIA79627.1"/>
    <property type="molecule type" value="Genomic_DNA"/>
</dbReference>
<name>A0A397S6L4_9GLOM</name>
<proteinExistence type="predicted"/>
<keyword evidence="1" id="KW-0175">Coiled coil</keyword>
<reference evidence="3 4" key="1">
    <citation type="submission" date="2018-06" db="EMBL/GenBank/DDBJ databases">
        <title>Comparative genomics reveals the genomic features of Rhizophagus irregularis, R. cerebriforme, R. diaphanum and Gigaspora rosea, and their symbiotic lifestyle signature.</title>
        <authorList>
            <person name="Morin E."/>
            <person name="San Clemente H."/>
            <person name="Chen E.C.H."/>
            <person name="De La Providencia I."/>
            <person name="Hainaut M."/>
            <person name="Kuo A."/>
            <person name="Kohler A."/>
            <person name="Murat C."/>
            <person name="Tang N."/>
            <person name="Roy S."/>
            <person name="Loubradou J."/>
            <person name="Henrissat B."/>
            <person name="Grigoriev I.V."/>
            <person name="Corradi N."/>
            <person name="Roux C."/>
            <person name="Martin F.M."/>
        </authorList>
    </citation>
    <scope>NUCLEOTIDE SEQUENCE [LARGE SCALE GENOMIC DNA]</scope>
    <source>
        <strain evidence="3 4">DAOM 227022</strain>
    </source>
</reference>
<evidence type="ECO:0000313" key="3">
    <source>
        <dbReference type="EMBL" id="RIA79627.1"/>
    </source>
</evidence>
<dbReference type="OrthoDB" id="2437213at2759"/>
<feature type="coiled-coil region" evidence="1">
    <location>
        <begin position="69"/>
        <end position="96"/>
    </location>
</feature>
<protein>
    <submittedName>
        <fullName evidence="3">Uncharacterized protein</fullName>
    </submittedName>
</protein>
<dbReference type="Proteomes" id="UP000265703">
    <property type="component" value="Unassembled WGS sequence"/>
</dbReference>
<dbReference type="AlphaFoldDB" id="A0A397S6L4"/>
<gene>
    <name evidence="3" type="ORF">C1645_745790</name>
</gene>
<comment type="caution">
    <text evidence="3">The sequence shown here is derived from an EMBL/GenBank/DDBJ whole genome shotgun (WGS) entry which is preliminary data.</text>
</comment>
<sequence length="255" mass="29516">MYTPNSIYFINNSEYQINLMKSAIKENPDLLQSNVKRIIGIIVRLLKDHKNTKLITKITEFESEKIKLLKQATEEKAKHEAKNAKFRSRIEKLKKSRIDITDAIAKLKDYFTKKSNTEFTDNPVDEKQDDEILEGPNQNNVLKVLSLKKSTVALILLAHVSNSFNNSKEEVWFDEDMFFNEMNPSKMNIITSDDDMYFDEMNEVNTDEGDSNSYNDNSDPDNNSGDEIIDAIQIILGYYKYNLGCTNLFSLYVIY</sequence>
<evidence type="ECO:0000256" key="1">
    <source>
        <dbReference type="SAM" id="Coils"/>
    </source>
</evidence>
<evidence type="ECO:0000256" key="2">
    <source>
        <dbReference type="SAM" id="MobiDB-lite"/>
    </source>
</evidence>
<organism evidence="3 4">
    <name type="scientific">Glomus cerebriforme</name>
    <dbReference type="NCBI Taxonomy" id="658196"/>
    <lineage>
        <taxon>Eukaryota</taxon>
        <taxon>Fungi</taxon>
        <taxon>Fungi incertae sedis</taxon>
        <taxon>Mucoromycota</taxon>
        <taxon>Glomeromycotina</taxon>
        <taxon>Glomeromycetes</taxon>
        <taxon>Glomerales</taxon>
        <taxon>Glomeraceae</taxon>
        <taxon>Glomus</taxon>
    </lineage>
</organism>